<comment type="caution">
    <text evidence="2">The sequence shown here is derived from an EMBL/GenBank/DDBJ whole genome shotgun (WGS) entry which is preliminary data.</text>
</comment>
<evidence type="ECO:0000313" key="3">
    <source>
        <dbReference type="Proteomes" id="UP000034961"/>
    </source>
</evidence>
<reference evidence="2 3" key="1">
    <citation type="journal article" date="2015" name="Nature">
        <title>rRNA introns, odd ribosomes, and small enigmatic genomes across a large radiation of phyla.</title>
        <authorList>
            <person name="Brown C.T."/>
            <person name="Hug L.A."/>
            <person name="Thomas B.C."/>
            <person name="Sharon I."/>
            <person name="Castelle C.J."/>
            <person name="Singh A."/>
            <person name="Wilkins M.J."/>
            <person name="Williams K.H."/>
            <person name="Banfield J.F."/>
        </authorList>
    </citation>
    <scope>NUCLEOTIDE SEQUENCE [LARGE SCALE GENOMIC DNA]</scope>
</reference>
<evidence type="ECO:0008006" key="4">
    <source>
        <dbReference type="Google" id="ProtNLM"/>
    </source>
</evidence>
<keyword evidence="1" id="KW-1133">Transmembrane helix</keyword>
<feature type="transmembrane region" description="Helical" evidence="1">
    <location>
        <begin position="40"/>
        <end position="61"/>
    </location>
</feature>
<gene>
    <name evidence="2" type="ORF">UU41_C0015G0012</name>
</gene>
<dbReference type="Proteomes" id="UP000034961">
    <property type="component" value="Unassembled WGS sequence"/>
</dbReference>
<dbReference type="AlphaFoldDB" id="A0A0G0UZE9"/>
<sequence length="97" mass="10674">MKRNIIKLHQGSAKLSKEIIQKKEKTEKERLLENKLLSEALGLGVSLVLPIAGGALAGVFIDRIFQTAPRFTLGLLFMGLIISFLKLAELAKRGDNT</sequence>
<name>A0A0G0UZE9_9BACT</name>
<evidence type="ECO:0000313" key="2">
    <source>
        <dbReference type="EMBL" id="KKR93998.1"/>
    </source>
</evidence>
<proteinExistence type="predicted"/>
<feature type="transmembrane region" description="Helical" evidence="1">
    <location>
        <begin position="67"/>
        <end position="88"/>
    </location>
</feature>
<dbReference type="EMBL" id="LCAN01000015">
    <property type="protein sequence ID" value="KKR93998.1"/>
    <property type="molecule type" value="Genomic_DNA"/>
</dbReference>
<evidence type="ECO:0000256" key="1">
    <source>
        <dbReference type="SAM" id="Phobius"/>
    </source>
</evidence>
<protein>
    <recommendedName>
        <fullName evidence="4">ATP synthase protein I</fullName>
    </recommendedName>
</protein>
<organism evidence="2 3">
    <name type="scientific">Candidatus Roizmanbacteria bacterium GW2011_GWA1_41_13</name>
    <dbReference type="NCBI Taxonomy" id="1618474"/>
    <lineage>
        <taxon>Bacteria</taxon>
        <taxon>Candidatus Roizmaniibacteriota</taxon>
    </lineage>
</organism>
<accession>A0A0G0UZE9</accession>
<keyword evidence="1" id="KW-0812">Transmembrane</keyword>
<dbReference type="InterPro" id="IPR032820">
    <property type="entry name" value="ATPase_put"/>
</dbReference>
<dbReference type="Pfam" id="PF09527">
    <property type="entry name" value="ATPase_gene1"/>
    <property type="match status" value="1"/>
</dbReference>
<keyword evidence="1" id="KW-0472">Membrane</keyword>